<dbReference type="GO" id="GO:0005658">
    <property type="term" value="C:alpha DNA polymerase:primase complex"/>
    <property type="evidence" value="ECO:0007669"/>
    <property type="project" value="TreeGrafter"/>
</dbReference>
<proteinExistence type="predicted"/>
<dbReference type="GO" id="GO:0006272">
    <property type="term" value="P:leading strand elongation"/>
    <property type="evidence" value="ECO:0007669"/>
    <property type="project" value="TreeGrafter"/>
</dbReference>
<dbReference type="GO" id="GO:0003688">
    <property type="term" value="F:DNA replication origin binding"/>
    <property type="evidence" value="ECO:0007669"/>
    <property type="project" value="TreeGrafter"/>
</dbReference>
<feature type="region of interest" description="Disordered" evidence="1">
    <location>
        <begin position="53"/>
        <end position="78"/>
    </location>
</feature>
<reference evidence="2" key="2">
    <citation type="submission" date="2020-05" db="UniProtKB">
        <authorList>
            <consortium name="EnsemblMetazoa"/>
        </authorList>
    </citation>
    <scope>IDENTIFICATION</scope>
    <source>
        <strain evidence="2">IAEA</strain>
    </source>
</reference>
<sequence>MQDNTFILRLMYDLNIMPLALQITNICGYIMTHTLQSQRSQRHEYLLLHPSTRKNHIVPDKRKRDHSSTGENDTIMDDAGDLSQWSVVLWKSYLNIGTPKTLQVLRKQSRRL</sequence>
<dbReference type="AlphaFoldDB" id="A0A1A9WWD3"/>
<dbReference type="PANTHER" id="PTHR45861:SF1">
    <property type="entry name" value="DNA POLYMERASE ALPHA CATALYTIC SUBUNIT"/>
    <property type="match status" value="1"/>
</dbReference>
<dbReference type="EnsemblMetazoa" id="GBRI034881-RA">
    <property type="protein sequence ID" value="GBRI034881-PA"/>
    <property type="gene ID" value="GBRI034881"/>
</dbReference>
<dbReference type="GO" id="GO:0003682">
    <property type="term" value="F:chromatin binding"/>
    <property type="evidence" value="ECO:0007669"/>
    <property type="project" value="TreeGrafter"/>
</dbReference>
<protein>
    <submittedName>
        <fullName evidence="2">Uncharacterized protein</fullName>
    </submittedName>
</protein>
<dbReference type="GO" id="GO:1902975">
    <property type="term" value="P:mitotic DNA replication initiation"/>
    <property type="evidence" value="ECO:0007669"/>
    <property type="project" value="TreeGrafter"/>
</dbReference>
<dbReference type="PANTHER" id="PTHR45861">
    <property type="entry name" value="DNA POLYMERASE ALPHA CATALYTIC SUBUNIT"/>
    <property type="match status" value="1"/>
</dbReference>
<accession>A0A1A9WWD3</accession>
<dbReference type="GO" id="GO:0003697">
    <property type="term" value="F:single-stranded DNA binding"/>
    <property type="evidence" value="ECO:0007669"/>
    <property type="project" value="TreeGrafter"/>
</dbReference>
<evidence type="ECO:0000256" key="1">
    <source>
        <dbReference type="SAM" id="MobiDB-lite"/>
    </source>
</evidence>
<evidence type="ECO:0000313" key="3">
    <source>
        <dbReference type="Proteomes" id="UP000091820"/>
    </source>
</evidence>
<evidence type="ECO:0000313" key="2">
    <source>
        <dbReference type="EnsemblMetazoa" id="GBRI034881-PA"/>
    </source>
</evidence>
<dbReference type="InterPro" id="IPR012337">
    <property type="entry name" value="RNaseH-like_sf"/>
</dbReference>
<dbReference type="Gene3D" id="6.10.10.100">
    <property type="match status" value="1"/>
</dbReference>
<dbReference type="GO" id="GO:0003887">
    <property type="term" value="F:DNA-directed DNA polymerase activity"/>
    <property type="evidence" value="ECO:0007669"/>
    <property type="project" value="TreeGrafter"/>
</dbReference>
<dbReference type="VEuPathDB" id="VectorBase:GBRI034881"/>
<keyword evidence="3" id="KW-1185">Reference proteome</keyword>
<dbReference type="GO" id="GO:0006273">
    <property type="term" value="P:lagging strand elongation"/>
    <property type="evidence" value="ECO:0007669"/>
    <property type="project" value="TreeGrafter"/>
</dbReference>
<feature type="compositionally biased region" description="Basic and acidic residues" evidence="1">
    <location>
        <begin position="57"/>
        <end position="68"/>
    </location>
</feature>
<reference evidence="3" key="1">
    <citation type="submission" date="2014-03" db="EMBL/GenBank/DDBJ databases">
        <authorList>
            <person name="Aksoy S."/>
            <person name="Warren W."/>
            <person name="Wilson R.K."/>
        </authorList>
    </citation>
    <scope>NUCLEOTIDE SEQUENCE [LARGE SCALE GENOMIC DNA]</scope>
    <source>
        <strain evidence="3">IAEA</strain>
    </source>
</reference>
<dbReference type="STRING" id="37001.A0A1A9WWD3"/>
<organism evidence="2 3">
    <name type="scientific">Glossina brevipalpis</name>
    <dbReference type="NCBI Taxonomy" id="37001"/>
    <lineage>
        <taxon>Eukaryota</taxon>
        <taxon>Metazoa</taxon>
        <taxon>Ecdysozoa</taxon>
        <taxon>Arthropoda</taxon>
        <taxon>Hexapoda</taxon>
        <taxon>Insecta</taxon>
        <taxon>Pterygota</taxon>
        <taxon>Neoptera</taxon>
        <taxon>Endopterygota</taxon>
        <taxon>Diptera</taxon>
        <taxon>Brachycera</taxon>
        <taxon>Muscomorpha</taxon>
        <taxon>Hippoboscoidea</taxon>
        <taxon>Glossinidae</taxon>
        <taxon>Glossina</taxon>
    </lineage>
</organism>
<dbReference type="Proteomes" id="UP000091820">
    <property type="component" value="Unassembled WGS sequence"/>
</dbReference>
<name>A0A1A9WWD3_9MUSC</name>
<dbReference type="SUPFAM" id="SSF53098">
    <property type="entry name" value="Ribonuclease H-like"/>
    <property type="match status" value="1"/>
</dbReference>